<dbReference type="Gene3D" id="1.20.1050.80">
    <property type="entry name" value="VPS9 domain"/>
    <property type="match status" value="1"/>
</dbReference>
<dbReference type="AlphaFoldDB" id="A0A2V2VN28"/>
<dbReference type="GO" id="GO:0030139">
    <property type="term" value="C:endocytic vesicle"/>
    <property type="evidence" value="ECO:0007669"/>
    <property type="project" value="TreeGrafter"/>
</dbReference>
<dbReference type="EMBL" id="PRFA01000014">
    <property type="protein sequence ID" value="PWU97845.1"/>
    <property type="molecule type" value="Genomic_DNA"/>
</dbReference>
<dbReference type="PROSITE" id="PS51205">
    <property type="entry name" value="VPS9"/>
    <property type="match status" value="1"/>
</dbReference>
<dbReference type="InterPro" id="IPR003123">
    <property type="entry name" value="VPS9"/>
</dbReference>
<gene>
    <name evidence="2" type="ORF">C4B63_14g205</name>
</gene>
<reference evidence="2 3" key="1">
    <citation type="journal article" date="2018" name="Microb. Genom.">
        <title>Expanding an expanded genome: long-read sequencing of Trypanosoma cruzi.</title>
        <authorList>
            <person name="Berna L."/>
            <person name="Rodriguez M."/>
            <person name="Chiribao M.L."/>
            <person name="Parodi-Talice A."/>
            <person name="Pita S."/>
            <person name="Rijo G."/>
            <person name="Alvarez-Valin F."/>
            <person name="Robello C."/>
        </authorList>
    </citation>
    <scope>NUCLEOTIDE SEQUENCE [LARGE SCALE GENOMIC DNA]</scope>
    <source>
        <strain evidence="2 3">Dm28c</strain>
    </source>
</reference>
<dbReference type="VEuPathDB" id="TriTrypDB:ECC02_000604"/>
<comment type="caution">
    <text evidence="2">The sequence shown here is derived from an EMBL/GenBank/DDBJ whole genome shotgun (WGS) entry which is preliminary data.</text>
</comment>
<evidence type="ECO:0000259" key="1">
    <source>
        <dbReference type="PROSITE" id="PS51205"/>
    </source>
</evidence>
<dbReference type="SMART" id="SM00167">
    <property type="entry name" value="VPS9"/>
    <property type="match status" value="1"/>
</dbReference>
<proteinExistence type="predicted"/>
<sequence>MPGDSNCTPREKEEEKTRVEAMGDEMSGAKYELQKNVLLKAIRPGGLFYEYVDRGPVEMLCVPHQLFLESSGIAPYLHLPSPHSHNSSIATTTLRIGERDVALTPEQHQQIACITREAFLDYHLVHFDGVASPAFVTLRGQRGEFSADLQSVARYGRIGASKVLCELSPLLEPDDPSVSAFHPCKLHILVLAKPLMDDEEVHNLLSALQRILPPMEGAGTEQCQNDQKTGVEQTPGPSFLENCFSREAILNYRRTVAKDNDVHSREFQEMMKLPVCAPVAKTISNFVETIQQREAPLFDDTDVRRAISFCLDQCRRIPLFARDASKLHIAAEGFEKYIMTKLYWRAFGVDPEERERNKELNEKLRRLSPLVNAEELDALKEVEEHHLWGQAMLDLEGMNFFKTPREKLRCAVRACEGLAKAVSAALVQKKKKCFDGNIINNNDNIVNNDNSKSMDENPVVFGADEFLPCFMLLVLRASPRDYYLHVHYVKRFRDASLITPHESYCLTNLESAAEFWRSYTASFSRQTDTSRPSTPQKTIVEDLFIAPVATSSPVQPADKDEICAVAQQRERKYGQLSNSSLQHDFFSLTGDVAPEGINVAKLLLEERKPFENLTVAELRGIVEEARRLLTEKHKSTQSGSKSPD</sequence>
<dbReference type="Proteomes" id="UP000246121">
    <property type="component" value="Unassembled WGS sequence"/>
</dbReference>
<dbReference type="VEuPathDB" id="TriTrypDB:TCSYLVIO_004779"/>
<organism evidence="2 3">
    <name type="scientific">Trypanosoma cruzi</name>
    <dbReference type="NCBI Taxonomy" id="5693"/>
    <lineage>
        <taxon>Eukaryota</taxon>
        <taxon>Discoba</taxon>
        <taxon>Euglenozoa</taxon>
        <taxon>Kinetoplastea</taxon>
        <taxon>Metakinetoplastina</taxon>
        <taxon>Trypanosomatida</taxon>
        <taxon>Trypanosomatidae</taxon>
        <taxon>Trypanosoma</taxon>
        <taxon>Schizotrypanum</taxon>
    </lineage>
</organism>
<dbReference type="VEuPathDB" id="TriTrypDB:TcG_00426"/>
<dbReference type="InterPro" id="IPR045046">
    <property type="entry name" value="Vps9-like"/>
</dbReference>
<dbReference type="VEuPathDB" id="TriTrypDB:TcCL_ESM04158"/>
<protein>
    <recommendedName>
        <fullName evidence="1">VPS9 domain-containing protein</fullName>
    </recommendedName>
</protein>
<dbReference type="Gene3D" id="1.10.246.120">
    <property type="match status" value="1"/>
</dbReference>
<evidence type="ECO:0000313" key="3">
    <source>
        <dbReference type="Proteomes" id="UP000246121"/>
    </source>
</evidence>
<name>A0A2V2VN28_TRYCR</name>
<dbReference type="Pfam" id="PF02204">
    <property type="entry name" value="VPS9"/>
    <property type="match status" value="1"/>
</dbReference>
<dbReference type="GO" id="GO:0005829">
    <property type="term" value="C:cytosol"/>
    <property type="evidence" value="ECO:0007669"/>
    <property type="project" value="TreeGrafter"/>
</dbReference>
<accession>A0A2V2VN28</accession>
<dbReference type="PANTHER" id="PTHR23101:SF25">
    <property type="entry name" value="GTPASE-ACTIVATING PROTEIN AND VPS9 DOMAIN-CONTAINING PROTEIN 1"/>
    <property type="match status" value="1"/>
</dbReference>
<dbReference type="GO" id="GO:0031267">
    <property type="term" value="F:small GTPase binding"/>
    <property type="evidence" value="ECO:0007669"/>
    <property type="project" value="TreeGrafter"/>
</dbReference>
<dbReference type="VEuPathDB" id="TriTrypDB:TcBrA4_0014290"/>
<dbReference type="VEuPathDB" id="TriTrypDB:TCDM_02871"/>
<dbReference type="GO" id="GO:0016192">
    <property type="term" value="P:vesicle-mediated transport"/>
    <property type="evidence" value="ECO:0007669"/>
    <property type="project" value="InterPro"/>
</dbReference>
<dbReference type="InterPro" id="IPR037191">
    <property type="entry name" value="VPS9_dom_sf"/>
</dbReference>
<dbReference type="VEuPathDB" id="TriTrypDB:BCY84_11162"/>
<dbReference type="VEuPathDB" id="TriTrypDB:Tc_MARK_6511"/>
<evidence type="ECO:0000313" key="2">
    <source>
        <dbReference type="EMBL" id="PWU97845.1"/>
    </source>
</evidence>
<feature type="domain" description="VPS9" evidence="1">
    <location>
        <begin position="354"/>
        <end position="525"/>
    </location>
</feature>
<dbReference type="VEuPathDB" id="TriTrypDB:C4B63_14g205"/>
<dbReference type="VEuPathDB" id="TriTrypDB:TcCLB.508307.160"/>
<dbReference type="GO" id="GO:0005085">
    <property type="term" value="F:guanyl-nucleotide exchange factor activity"/>
    <property type="evidence" value="ECO:0007669"/>
    <property type="project" value="InterPro"/>
</dbReference>
<dbReference type="PANTHER" id="PTHR23101">
    <property type="entry name" value="RAB GDP/GTP EXCHANGE FACTOR"/>
    <property type="match status" value="1"/>
</dbReference>
<dbReference type="VEuPathDB" id="TriTrypDB:C3747_19g183"/>
<dbReference type="SUPFAM" id="SSF109993">
    <property type="entry name" value="VPS9 domain"/>
    <property type="match status" value="1"/>
</dbReference>